<comment type="caution">
    <text evidence="2">The sequence shown here is derived from an EMBL/GenBank/DDBJ whole genome shotgun (WGS) entry which is preliminary data.</text>
</comment>
<feature type="region of interest" description="Disordered" evidence="1">
    <location>
        <begin position="14"/>
        <end position="40"/>
    </location>
</feature>
<organism evidence="2 3">
    <name type="scientific">Nonomuraea longicatena</name>
    <dbReference type="NCBI Taxonomy" id="83682"/>
    <lineage>
        <taxon>Bacteria</taxon>
        <taxon>Bacillati</taxon>
        <taxon>Actinomycetota</taxon>
        <taxon>Actinomycetes</taxon>
        <taxon>Streptosporangiales</taxon>
        <taxon>Streptosporangiaceae</taxon>
        <taxon>Nonomuraea</taxon>
    </lineage>
</organism>
<evidence type="ECO:0000256" key="1">
    <source>
        <dbReference type="SAM" id="MobiDB-lite"/>
    </source>
</evidence>
<sequence>MGCRLPVVPHETLRTDDRPNLIGRGYTSDRPRPSAEEGRQVDLYELSLGDLAFHRPCGGSTNQDGEGESCVEIARISGHSEAFRPA</sequence>
<dbReference type="Proteomes" id="UP001501578">
    <property type="component" value="Unassembled WGS sequence"/>
</dbReference>
<dbReference type="EMBL" id="BAAAHQ010000021">
    <property type="protein sequence ID" value="GAA0934425.1"/>
    <property type="molecule type" value="Genomic_DNA"/>
</dbReference>
<keyword evidence="3" id="KW-1185">Reference proteome</keyword>
<accession>A0ABP4ACS6</accession>
<evidence type="ECO:0008006" key="4">
    <source>
        <dbReference type="Google" id="ProtNLM"/>
    </source>
</evidence>
<name>A0ABP4ACS6_9ACTN</name>
<gene>
    <name evidence="2" type="ORF">GCM10009560_41600</name>
</gene>
<reference evidence="3" key="1">
    <citation type="journal article" date="2019" name="Int. J. Syst. Evol. Microbiol.">
        <title>The Global Catalogue of Microorganisms (GCM) 10K type strain sequencing project: providing services to taxonomists for standard genome sequencing and annotation.</title>
        <authorList>
            <consortium name="The Broad Institute Genomics Platform"/>
            <consortium name="The Broad Institute Genome Sequencing Center for Infectious Disease"/>
            <person name="Wu L."/>
            <person name="Ma J."/>
        </authorList>
    </citation>
    <scope>NUCLEOTIDE SEQUENCE [LARGE SCALE GENOMIC DNA]</scope>
    <source>
        <strain evidence="3">JCM 11136</strain>
    </source>
</reference>
<feature type="compositionally biased region" description="Basic and acidic residues" evidence="1">
    <location>
        <begin position="27"/>
        <end position="40"/>
    </location>
</feature>
<protein>
    <recommendedName>
        <fullName evidence="4">DUF397 domain-containing protein</fullName>
    </recommendedName>
</protein>
<proteinExistence type="predicted"/>
<evidence type="ECO:0000313" key="3">
    <source>
        <dbReference type="Proteomes" id="UP001501578"/>
    </source>
</evidence>
<evidence type="ECO:0000313" key="2">
    <source>
        <dbReference type="EMBL" id="GAA0934425.1"/>
    </source>
</evidence>